<name>A0ABU6QGQ0_9FABA</name>
<evidence type="ECO:0000313" key="2">
    <source>
        <dbReference type="EMBL" id="MED6111053.1"/>
    </source>
</evidence>
<dbReference type="Proteomes" id="UP001341840">
    <property type="component" value="Unassembled WGS sequence"/>
</dbReference>
<keyword evidence="3" id="KW-1185">Reference proteome</keyword>
<reference evidence="2 3" key="1">
    <citation type="journal article" date="2023" name="Plants (Basel)">
        <title>Bridging the Gap: Combining Genomics and Transcriptomics Approaches to Understand Stylosanthes scabra, an Orphan Legume from the Brazilian Caatinga.</title>
        <authorList>
            <person name="Ferreira-Neto J.R.C."/>
            <person name="da Silva M.D."/>
            <person name="Binneck E."/>
            <person name="de Melo N.F."/>
            <person name="da Silva R.H."/>
            <person name="de Melo A.L.T.M."/>
            <person name="Pandolfi V."/>
            <person name="Bustamante F.O."/>
            <person name="Brasileiro-Vidal A.C."/>
            <person name="Benko-Iseppon A.M."/>
        </authorList>
    </citation>
    <scope>NUCLEOTIDE SEQUENCE [LARGE SCALE GENOMIC DNA]</scope>
    <source>
        <tissue evidence="2">Leaves</tissue>
    </source>
</reference>
<protein>
    <submittedName>
        <fullName evidence="2">Uncharacterized protein</fullName>
    </submittedName>
</protein>
<feature type="region of interest" description="Disordered" evidence="1">
    <location>
        <begin position="156"/>
        <end position="204"/>
    </location>
</feature>
<evidence type="ECO:0000313" key="3">
    <source>
        <dbReference type="Proteomes" id="UP001341840"/>
    </source>
</evidence>
<comment type="caution">
    <text evidence="2">The sequence shown here is derived from an EMBL/GenBank/DDBJ whole genome shotgun (WGS) entry which is preliminary data.</text>
</comment>
<sequence>MNDAHASPASALASRSHHCSPLLPVPPSKSRLPRLLPYARGVTGILLRRRATFANGPFFLSQFIKIISPLHWKIDCLQLYILYFLSSQAAQFICIPNLNYLYDARNPCGISESPPASALDRIKIRRGQAWKDGEVADPCLGENGSHLGHVITWSKRDHGKEGKKERRVERELSGGGGDHYSPPTSGGHNFHIGAPIDPPFAATQSLSPPLRFYPRFEVVKDAKEGLDEL</sequence>
<feature type="compositionally biased region" description="Basic and acidic residues" evidence="1">
    <location>
        <begin position="156"/>
        <end position="172"/>
    </location>
</feature>
<evidence type="ECO:0000256" key="1">
    <source>
        <dbReference type="SAM" id="MobiDB-lite"/>
    </source>
</evidence>
<gene>
    <name evidence="2" type="ORF">PIB30_048876</name>
</gene>
<organism evidence="2 3">
    <name type="scientific">Stylosanthes scabra</name>
    <dbReference type="NCBI Taxonomy" id="79078"/>
    <lineage>
        <taxon>Eukaryota</taxon>
        <taxon>Viridiplantae</taxon>
        <taxon>Streptophyta</taxon>
        <taxon>Embryophyta</taxon>
        <taxon>Tracheophyta</taxon>
        <taxon>Spermatophyta</taxon>
        <taxon>Magnoliopsida</taxon>
        <taxon>eudicotyledons</taxon>
        <taxon>Gunneridae</taxon>
        <taxon>Pentapetalae</taxon>
        <taxon>rosids</taxon>
        <taxon>fabids</taxon>
        <taxon>Fabales</taxon>
        <taxon>Fabaceae</taxon>
        <taxon>Papilionoideae</taxon>
        <taxon>50 kb inversion clade</taxon>
        <taxon>dalbergioids sensu lato</taxon>
        <taxon>Dalbergieae</taxon>
        <taxon>Pterocarpus clade</taxon>
        <taxon>Stylosanthes</taxon>
    </lineage>
</organism>
<accession>A0ABU6QGQ0</accession>
<proteinExistence type="predicted"/>
<dbReference type="EMBL" id="JASCZI010000324">
    <property type="protein sequence ID" value="MED6111053.1"/>
    <property type="molecule type" value="Genomic_DNA"/>
</dbReference>